<dbReference type="EMBL" id="QNBD01000018">
    <property type="protein sequence ID" value="RKX72467.1"/>
    <property type="molecule type" value="Genomic_DNA"/>
</dbReference>
<proteinExistence type="predicted"/>
<evidence type="ECO:0000313" key="2">
    <source>
        <dbReference type="EMBL" id="RKX72467.1"/>
    </source>
</evidence>
<name>A0A660SNU4_UNCT6</name>
<sequence length="265" mass="29328">MRKLLFILFILCAFSLNAEYLSTSNMIDIPTADVIGTLAAIELNGSFSVPLSTSAPDHVYYNMYMTLGVMEKIQTTVNYYTVANWSLDVRYLILKEYLTIPGIAIGISDITYKKFISPIGGDSAGVLSDHDYVNRPFENVSLYLVVTKNFFNMMKLNIGIGRGRYVGYGPVSHNFNPSVFSNDYTTIPGDWYFGVFGGLEMKVIGNYYLDMEFDGRDANAGIRWKSEIAGQGLQVGLSFTHLEQINSSSGNTPSINLSITGKLGI</sequence>
<dbReference type="Proteomes" id="UP000271125">
    <property type="component" value="Unassembled WGS sequence"/>
</dbReference>
<protein>
    <recommendedName>
        <fullName evidence="4">Outer membrane protein beta-barrel domain-containing protein</fullName>
    </recommendedName>
</protein>
<dbReference type="AlphaFoldDB" id="A0A660SNU4"/>
<accession>A0A660SNU4</accession>
<gene>
    <name evidence="2" type="ORF">DRP43_00695</name>
</gene>
<evidence type="ECO:0008006" key="4">
    <source>
        <dbReference type="Google" id="ProtNLM"/>
    </source>
</evidence>
<organism evidence="2 3">
    <name type="scientific">candidate division TA06 bacterium</name>
    <dbReference type="NCBI Taxonomy" id="2250710"/>
    <lineage>
        <taxon>Bacteria</taxon>
        <taxon>Bacteria division TA06</taxon>
    </lineage>
</organism>
<keyword evidence="1" id="KW-0732">Signal</keyword>
<comment type="caution">
    <text evidence="2">The sequence shown here is derived from an EMBL/GenBank/DDBJ whole genome shotgun (WGS) entry which is preliminary data.</text>
</comment>
<feature type="signal peptide" evidence="1">
    <location>
        <begin position="1"/>
        <end position="18"/>
    </location>
</feature>
<reference evidence="2 3" key="1">
    <citation type="submission" date="2018-06" db="EMBL/GenBank/DDBJ databases">
        <title>Extensive metabolic versatility and redundancy in microbially diverse, dynamic hydrothermal sediments.</title>
        <authorList>
            <person name="Dombrowski N."/>
            <person name="Teske A."/>
            <person name="Baker B.J."/>
        </authorList>
    </citation>
    <scope>NUCLEOTIDE SEQUENCE [LARGE SCALE GENOMIC DNA]</scope>
    <source>
        <strain evidence="2">B10_G13</strain>
    </source>
</reference>
<evidence type="ECO:0000313" key="3">
    <source>
        <dbReference type="Proteomes" id="UP000271125"/>
    </source>
</evidence>
<evidence type="ECO:0000256" key="1">
    <source>
        <dbReference type="SAM" id="SignalP"/>
    </source>
</evidence>
<feature type="chain" id="PRO_5024862801" description="Outer membrane protein beta-barrel domain-containing protein" evidence="1">
    <location>
        <begin position="19"/>
        <end position="265"/>
    </location>
</feature>